<feature type="region of interest" description="Disordered" evidence="1">
    <location>
        <begin position="1"/>
        <end position="50"/>
    </location>
</feature>
<reference evidence="2 3" key="1">
    <citation type="journal article" date="2012" name="PLoS Pathog.">
        <title>Diverse lifestyles and strategies of plant pathogenesis encoded in the genomes of eighteen Dothideomycetes fungi.</title>
        <authorList>
            <person name="Ohm R.A."/>
            <person name="Feau N."/>
            <person name="Henrissat B."/>
            <person name="Schoch C.L."/>
            <person name="Horwitz B.A."/>
            <person name="Barry K.W."/>
            <person name="Condon B.J."/>
            <person name="Copeland A.C."/>
            <person name="Dhillon B."/>
            <person name="Glaser F."/>
            <person name="Hesse C.N."/>
            <person name="Kosti I."/>
            <person name="LaButti K."/>
            <person name="Lindquist E.A."/>
            <person name="Lucas S."/>
            <person name="Salamov A.A."/>
            <person name="Bradshaw R.E."/>
            <person name="Ciuffetti L."/>
            <person name="Hamelin R.C."/>
            <person name="Kema G.H.J."/>
            <person name="Lawrence C."/>
            <person name="Scott J.A."/>
            <person name="Spatafora J.W."/>
            <person name="Turgeon B.G."/>
            <person name="de Wit P.J.G.M."/>
            <person name="Zhong S."/>
            <person name="Goodwin S.B."/>
            <person name="Grigoriev I.V."/>
        </authorList>
    </citation>
    <scope>NUCLEOTIDE SEQUENCE [LARGE SCALE GENOMIC DNA]</scope>
    <source>
        <strain evidence="2 3">UAMH 10762</strain>
    </source>
</reference>
<name>M2NGS7_BAUPA</name>
<evidence type="ECO:0000256" key="1">
    <source>
        <dbReference type="SAM" id="MobiDB-lite"/>
    </source>
</evidence>
<evidence type="ECO:0000313" key="2">
    <source>
        <dbReference type="EMBL" id="EMC98494.1"/>
    </source>
</evidence>
<dbReference type="HOGENOM" id="CLU_1626729_0_0_1"/>
<organism evidence="2 3">
    <name type="scientific">Baudoinia panamericana (strain UAMH 10762)</name>
    <name type="common">Angels' share fungus</name>
    <name type="synonym">Baudoinia compniacensis (strain UAMH 10762)</name>
    <dbReference type="NCBI Taxonomy" id="717646"/>
    <lineage>
        <taxon>Eukaryota</taxon>
        <taxon>Fungi</taxon>
        <taxon>Dikarya</taxon>
        <taxon>Ascomycota</taxon>
        <taxon>Pezizomycotina</taxon>
        <taxon>Dothideomycetes</taxon>
        <taxon>Dothideomycetidae</taxon>
        <taxon>Mycosphaerellales</taxon>
        <taxon>Teratosphaeriaceae</taxon>
        <taxon>Baudoinia</taxon>
    </lineage>
</organism>
<dbReference type="OrthoDB" id="5431248at2759"/>
<evidence type="ECO:0000313" key="3">
    <source>
        <dbReference type="Proteomes" id="UP000011761"/>
    </source>
</evidence>
<accession>M2NGS7</accession>
<dbReference type="Proteomes" id="UP000011761">
    <property type="component" value="Unassembled WGS sequence"/>
</dbReference>
<dbReference type="EMBL" id="KB445553">
    <property type="protein sequence ID" value="EMC98494.1"/>
    <property type="molecule type" value="Genomic_DNA"/>
</dbReference>
<dbReference type="RefSeq" id="XP_007674322.1">
    <property type="nucleotide sequence ID" value="XM_007676132.1"/>
</dbReference>
<protein>
    <submittedName>
        <fullName evidence="2">Uncharacterized protein</fullName>
    </submittedName>
</protein>
<dbReference type="KEGG" id="bcom:BAUCODRAFT_23251"/>
<feature type="compositionally biased region" description="Polar residues" evidence="1">
    <location>
        <begin position="15"/>
        <end position="26"/>
    </location>
</feature>
<keyword evidence="3" id="KW-1185">Reference proteome</keyword>
<gene>
    <name evidence="2" type="ORF">BAUCODRAFT_23251</name>
</gene>
<proteinExistence type="predicted"/>
<sequence>MIGTRYAYRPPVAKTAQTGDTATASTRAIVAGEGEEQQPGDDWDSEDYPPAPEELLRSIVRPSTPEKGDRYYAWQSYHDLPRNHPVFYYTREMREKLYEKGVGSLVLLVQAFKLRTHPVEKADVDFRLRGTLHGTIGKPITKGLVNRAKGTLSGFGTMAMWTH</sequence>
<feature type="compositionally biased region" description="Acidic residues" evidence="1">
    <location>
        <begin position="33"/>
        <end position="47"/>
    </location>
</feature>
<dbReference type="GeneID" id="19110004"/>
<dbReference type="AlphaFoldDB" id="M2NGS7"/>